<proteinExistence type="predicted"/>
<comment type="caution">
    <text evidence="1">The sequence shown here is derived from an EMBL/GenBank/DDBJ whole genome shotgun (WGS) entry which is preliminary data.</text>
</comment>
<protein>
    <submittedName>
        <fullName evidence="1">Uncharacterized protein</fullName>
    </submittedName>
</protein>
<keyword evidence="2" id="KW-1185">Reference proteome</keyword>
<organism evidence="1 2">
    <name type="scientific">Dreissena polymorpha</name>
    <name type="common">Zebra mussel</name>
    <name type="synonym">Mytilus polymorpha</name>
    <dbReference type="NCBI Taxonomy" id="45954"/>
    <lineage>
        <taxon>Eukaryota</taxon>
        <taxon>Metazoa</taxon>
        <taxon>Spiralia</taxon>
        <taxon>Lophotrochozoa</taxon>
        <taxon>Mollusca</taxon>
        <taxon>Bivalvia</taxon>
        <taxon>Autobranchia</taxon>
        <taxon>Heteroconchia</taxon>
        <taxon>Euheterodonta</taxon>
        <taxon>Imparidentia</taxon>
        <taxon>Neoheterodontei</taxon>
        <taxon>Myida</taxon>
        <taxon>Dreissenoidea</taxon>
        <taxon>Dreissenidae</taxon>
        <taxon>Dreissena</taxon>
    </lineage>
</organism>
<gene>
    <name evidence="1" type="ORF">DPMN_148120</name>
</gene>
<evidence type="ECO:0000313" key="1">
    <source>
        <dbReference type="EMBL" id="KAH3794583.1"/>
    </source>
</evidence>
<name>A0A9D4J3N1_DREPO</name>
<reference evidence="1" key="1">
    <citation type="journal article" date="2019" name="bioRxiv">
        <title>The Genome of the Zebra Mussel, Dreissena polymorpha: A Resource for Invasive Species Research.</title>
        <authorList>
            <person name="McCartney M.A."/>
            <person name="Auch B."/>
            <person name="Kono T."/>
            <person name="Mallez S."/>
            <person name="Zhang Y."/>
            <person name="Obille A."/>
            <person name="Becker A."/>
            <person name="Abrahante J.E."/>
            <person name="Garbe J."/>
            <person name="Badalamenti J.P."/>
            <person name="Herman A."/>
            <person name="Mangelson H."/>
            <person name="Liachko I."/>
            <person name="Sullivan S."/>
            <person name="Sone E.D."/>
            <person name="Koren S."/>
            <person name="Silverstein K.A.T."/>
            <person name="Beckman K.B."/>
            <person name="Gohl D.M."/>
        </authorList>
    </citation>
    <scope>NUCLEOTIDE SEQUENCE</scope>
    <source>
        <strain evidence="1">Duluth1</strain>
        <tissue evidence="1">Whole animal</tissue>
    </source>
</reference>
<sequence length="90" mass="10107">MNFPKTAVSASRSHKNIPGRSKVYKTLRNGYTFHMPECAEYDPCSGNVAGPVPANPPPGKVRNIVAKFTIFKEREMVYKLWKELDGSVYS</sequence>
<dbReference type="AlphaFoldDB" id="A0A9D4J3N1"/>
<reference evidence="1" key="2">
    <citation type="submission" date="2020-11" db="EMBL/GenBank/DDBJ databases">
        <authorList>
            <person name="McCartney M.A."/>
            <person name="Auch B."/>
            <person name="Kono T."/>
            <person name="Mallez S."/>
            <person name="Becker A."/>
            <person name="Gohl D.M."/>
            <person name="Silverstein K.A.T."/>
            <person name="Koren S."/>
            <person name="Bechman K.B."/>
            <person name="Herman A."/>
            <person name="Abrahante J.E."/>
            <person name="Garbe J."/>
        </authorList>
    </citation>
    <scope>NUCLEOTIDE SEQUENCE</scope>
    <source>
        <strain evidence="1">Duluth1</strain>
        <tissue evidence="1">Whole animal</tissue>
    </source>
</reference>
<accession>A0A9D4J3N1</accession>
<dbReference type="Proteomes" id="UP000828390">
    <property type="component" value="Unassembled WGS sequence"/>
</dbReference>
<evidence type="ECO:0000313" key="2">
    <source>
        <dbReference type="Proteomes" id="UP000828390"/>
    </source>
</evidence>
<dbReference type="EMBL" id="JAIWYP010000007">
    <property type="protein sequence ID" value="KAH3794583.1"/>
    <property type="molecule type" value="Genomic_DNA"/>
</dbReference>